<feature type="non-terminal residue" evidence="3">
    <location>
        <position position="168"/>
    </location>
</feature>
<name>A0A6I9MSX1_9TELE</name>
<dbReference type="InterPro" id="IPR051133">
    <property type="entry name" value="Adapter_Engulfment-Domain"/>
</dbReference>
<gene>
    <name evidence="3" type="primary">LOC104941164</name>
</gene>
<protein>
    <submittedName>
        <fullName evidence="3">Carboxyl-terminal PDZ ligand of neuronal nitric oxide synthase protein-like</fullName>
    </submittedName>
</protein>
<feature type="region of interest" description="Disordered" evidence="1">
    <location>
        <begin position="62"/>
        <end position="105"/>
    </location>
</feature>
<sequence>MVPKPSPSQAMRIVRTVGQAFEVCHKLSLHHTQLNADGQEDCHSEKNGNDSSITAREITAVEEPATVAEETDIDAEEPAQVPSAEELNPNRGVTDLDATAKTPDVNPVETKWLQASEEASLLIASPRMLLPASGTLPPGGPLSTHHQIQLLNQQLQQQEQQTQVAVAQ</sequence>
<accession>A0A6I9MSX1</accession>
<dbReference type="GeneID" id="104941164"/>
<proteinExistence type="predicted"/>
<evidence type="ECO:0000313" key="2">
    <source>
        <dbReference type="Proteomes" id="UP000504611"/>
    </source>
</evidence>
<dbReference type="GO" id="GO:0050998">
    <property type="term" value="F:nitric-oxide synthase binding"/>
    <property type="evidence" value="ECO:0007669"/>
    <property type="project" value="TreeGrafter"/>
</dbReference>
<dbReference type="AlphaFoldDB" id="A0A6I9MSX1"/>
<reference evidence="3" key="1">
    <citation type="submission" date="2025-08" db="UniProtKB">
        <authorList>
            <consortium name="RefSeq"/>
        </authorList>
    </citation>
    <scope>IDENTIFICATION</scope>
    <source>
        <tissue evidence="3">Muscle</tissue>
    </source>
</reference>
<evidence type="ECO:0000313" key="3">
    <source>
        <dbReference type="RefSeq" id="XP_010764525.1"/>
    </source>
</evidence>
<dbReference type="Proteomes" id="UP000504611">
    <property type="component" value="Unplaced"/>
</dbReference>
<dbReference type="InterPro" id="IPR011993">
    <property type="entry name" value="PH-like_dom_sf"/>
</dbReference>
<dbReference type="KEGG" id="ncc:104941164"/>
<organism evidence="2 3">
    <name type="scientific">Notothenia coriiceps</name>
    <name type="common">black rockcod</name>
    <dbReference type="NCBI Taxonomy" id="8208"/>
    <lineage>
        <taxon>Eukaryota</taxon>
        <taxon>Metazoa</taxon>
        <taxon>Chordata</taxon>
        <taxon>Craniata</taxon>
        <taxon>Vertebrata</taxon>
        <taxon>Euteleostomi</taxon>
        <taxon>Actinopterygii</taxon>
        <taxon>Neopterygii</taxon>
        <taxon>Teleostei</taxon>
        <taxon>Neoteleostei</taxon>
        <taxon>Acanthomorphata</taxon>
        <taxon>Eupercaria</taxon>
        <taxon>Perciformes</taxon>
        <taxon>Notothenioidei</taxon>
        <taxon>Nototheniidae</taxon>
        <taxon>Notothenia</taxon>
    </lineage>
</organism>
<dbReference type="RefSeq" id="XP_010764525.1">
    <property type="nucleotide sequence ID" value="XM_010766223.1"/>
</dbReference>
<dbReference type="PANTHER" id="PTHR11232">
    <property type="entry name" value="PHOSPHOTYROSINE INTERACTION DOMAIN-CONTAINING FAMILY MEMBER"/>
    <property type="match status" value="1"/>
</dbReference>
<dbReference type="OrthoDB" id="10030336at2759"/>
<dbReference type="Gene3D" id="2.30.29.30">
    <property type="entry name" value="Pleckstrin-homology domain (PH domain)/Phosphotyrosine-binding domain (PTB)"/>
    <property type="match status" value="1"/>
</dbReference>
<dbReference type="PANTHER" id="PTHR11232:SF76">
    <property type="entry name" value="CARBOXYL-TERMINAL PDZ LIGAND OF NEURONAL NITRIC OXIDE SYNTHASE PROTEIN"/>
    <property type="match status" value="1"/>
</dbReference>
<keyword evidence="2" id="KW-1185">Reference proteome</keyword>
<evidence type="ECO:0000256" key="1">
    <source>
        <dbReference type="SAM" id="MobiDB-lite"/>
    </source>
</evidence>